<dbReference type="GO" id="GO:0001717">
    <property type="term" value="P:conversion of seryl-tRNAsec to selenocys-tRNAsec"/>
    <property type="evidence" value="ECO:0007669"/>
    <property type="project" value="UniProtKB-UniRule"/>
</dbReference>
<dbReference type="SUPFAM" id="SSF53383">
    <property type="entry name" value="PLP-dependent transferases"/>
    <property type="match status" value="1"/>
</dbReference>
<dbReference type="InterPro" id="IPR015424">
    <property type="entry name" value="PyrdxlP-dep_Trfase"/>
</dbReference>
<dbReference type="InterPro" id="IPR004534">
    <property type="entry name" value="SelA_trans"/>
</dbReference>
<dbReference type="InterPro" id="IPR015421">
    <property type="entry name" value="PyrdxlP-dep_Trfase_major"/>
</dbReference>
<dbReference type="GO" id="GO:0001514">
    <property type="term" value="P:selenocysteine incorporation"/>
    <property type="evidence" value="ECO:0007669"/>
    <property type="project" value="UniProtKB-UniRule"/>
</dbReference>
<evidence type="ECO:0000256" key="7">
    <source>
        <dbReference type="ARBA" id="ARBA00044507"/>
    </source>
</evidence>
<reference evidence="10" key="2">
    <citation type="submission" date="2020-09" db="EMBL/GenBank/DDBJ databases">
        <authorList>
            <person name="Sun Q."/>
            <person name="Zhou Y."/>
        </authorList>
    </citation>
    <scope>NUCLEOTIDE SEQUENCE</scope>
    <source>
        <strain evidence="10">CGMCC 1.12777</strain>
    </source>
</reference>
<feature type="modified residue" description="N6-(pyridoxal phosphate)lysine" evidence="8 9">
    <location>
        <position position="299"/>
    </location>
</feature>
<evidence type="ECO:0000313" key="10">
    <source>
        <dbReference type="EMBL" id="GGH80910.1"/>
    </source>
</evidence>
<comment type="caution">
    <text evidence="10">The sequence shown here is derived from an EMBL/GenBank/DDBJ whole genome shotgun (WGS) entry which is preliminary data.</text>
</comment>
<keyword evidence="6 8" id="KW-0711">Selenium</keyword>
<gene>
    <name evidence="8 10" type="primary">selA</name>
    <name evidence="10" type="ORF">GCM10007096_18020</name>
</gene>
<evidence type="ECO:0000256" key="2">
    <source>
        <dbReference type="ARBA" id="ARBA00022490"/>
    </source>
</evidence>
<dbReference type="Pfam" id="PF03841">
    <property type="entry name" value="SelA"/>
    <property type="match status" value="1"/>
</dbReference>
<keyword evidence="4 8" id="KW-0663">Pyridoxal phosphate</keyword>
<comment type="pathway">
    <text evidence="8">Aminoacyl-tRNA biosynthesis; selenocysteinyl-tRNA(Sec) biosynthesis; selenocysteinyl-tRNA(Sec) from L-seryl-tRNA(Sec) (bacterial route): step 1/1.</text>
</comment>
<name>A0A8J2ZWC5_9BACL</name>
<keyword evidence="2 8" id="KW-0963">Cytoplasm</keyword>
<dbReference type="EMBL" id="BMFV01000011">
    <property type="protein sequence ID" value="GGH80910.1"/>
    <property type="molecule type" value="Genomic_DNA"/>
</dbReference>
<keyword evidence="11" id="KW-1185">Reference proteome</keyword>
<evidence type="ECO:0000313" key="11">
    <source>
        <dbReference type="Proteomes" id="UP000656813"/>
    </source>
</evidence>
<evidence type="ECO:0000256" key="6">
    <source>
        <dbReference type="ARBA" id="ARBA00023266"/>
    </source>
</evidence>
<dbReference type="Gene3D" id="3.40.640.10">
    <property type="entry name" value="Type I PLP-dependent aspartate aminotransferase-like (Major domain)"/>
    <property type="match status" value="1"/>
</dbReference>
<protein>
    <recommendedName>
        <fullName evidence="8">L-seryl-tRNA(Sec) selenium transferase</fullName>
        <ecNumber evidence="8">2.9.1.1</ecNumber>
    </recommendedName>
    <alternativeName>
        <fullName evidence="8">Selenocysteine synthase</fullName>
        <shortName evidence="8">Sec synthase</shortName>
    </alternativeName>
    <alternativeName>
        <fullName evidence="8">Selenocysteinyl-tRNA(Sec) synthase</fullName>
    </alternativeName>
</protein>
<evidence type="ECO:0000256" key="9">
    <source>
        <dbReference type="PIRSR" id="PIRSR618319-50"/>
    </source>
</evidence>
<proteinExistence type="inferred from homology"/>
<dbReference type="NCBIfam" id="TIGR00474">
    <property type="entry name" value="selA"/>
    <property type="match status" value="1"/>
</dbReference>
<comment type="subcellular location">
    <subcellularLocation>
        <location evidence="8">Cytoplasm</location>
    </subcellularLocation>
</comment>
<dbReference type="PANTHER" id="PTHR32328">
    <property type="entry name" value="L-SERYL-TRNA(SEC) SELENIUM TRANSFERASE"/>
    <property type="match status" value="1"/>
</dbReference>
<dbReference type="GO" id="GO:0005737">
    <property type="term" value="C:cytoplasm"/>
    <property type="evidence" value="ECO:0007669"/>
    <property type="project" value="UniProtKB-SubCell"/>
</dbReference>
<comment type="function">
    <text evidence="8">Converts seryl-tRNA(Sec) to selenocysteinyl-tRNA(Sec) required for selenoprotein biosynthesis.</text>
</comment>
<dbReference type="InterPro" id="IPR018319">
    <property type="entry name" value="SelA-like"/>
</dbReference>
<dbReference type="RefSeq" id="WP_188497074.1">
    <property type="nucleotide sequence ID" value="NZ_BMFV01000011.1"/>
</dbReference>
<sequence length="469" mass="51654">MDNPLSRLPSIKYLQDCPEFNDLLEDVSINKNYLTQLTQECVDCVRHKLVNDRTWALEQTTASLTANIFSALQNTLKMVSSSGVKQVINGTGVVLHTNLGRARLSSEAAQAAFEAALGYSNLEFDLTSGKRGSRTEHLEALLTRLTGAEAALVVNNNAAAVFLVLRALAKRREVIVSRGELVEIGGSFRISSIMEESDAHLVEVGTTNKTHLTDYQAAIHDETAMILKVHQSNFKMIGFTSSVSREELVTLAHQQELLFYEDLGSGALFPFSDEKIGEEPVVSEIIKSGVDLVSLSGDKLLGGPQAGIILGKKKYIERLKKHQLMRTLRVDKMTLAALTVTLQNYFNPETLKTTVPTIRDIVTDKDTLYQRAEKLAEQLKQIIGIKTEIKSTYSYVGGGTMPEIKLKSYAVVIICDKIEAMALAKALRLGNPAVVGRIEDDQYLLDIRTINDLEIEGVYKAVHNGVTNS</sequence>
<reference evidence="10" key="1">
    <citation type="journal article" date="2014" name="Int. J. Syst. Evol. Microbiol.">
        <title>Complete genome sequence of Corynebacterium casei LMG S-19264T (=DSM 44701T), isolated from a smear-ripened cheese.</title>
        <authorList>
            <consortium name="US DOE Joint Genome Institute (JGI-PGF)"/>
            <person name="Walter F."/>
            <person name="Albersmeier A."/>
            <person name="Kalinowski J."/>
            <person name="Ruckert C."/>
        </authorList>
    </citation>
    <scope>NUCLEOTIDE SEQUENCE</scope>
    <source>
        <strain evidence="10">CGMCC 1.12777</strain>
    </source>
</reference>
<dbReference type="UniPathway" id="UPA00906">
    <property type="reaction ID" value="UER00896"/>
</dbReference>
<dbReference type="Proteomes" id="UP000656813">
    <property type="component" value="Unassembled WGS sequence"/>
</dbReference>
<organism evidence="10 11">
    <name type="scientific">Pullulanibacillus pueri</name>
    <dbReference type="NCBI Taxonomy" id="1437324"/>
    <lineage>
        <taxon>Bacteria</taxon>
        <taxon>Bacillati</taxon>
        <taxon>Bacillota</taxon>
        <taxon>Bacilli</taxon>
        <taxon>Bacillales</taxon>
        <taxon>Sporolactobacillaceae</taxon>
        <taxon>Pullulanibacillus</taxon>
    </lineage>
</organism>
<keyword evidence="3 8" id="KW-0808">Transferase</keyword>
<comment type="catalytic activity">
    <reaction evidence="8">
        <text>L-seryl-tRNA(Sec) + selenophosphate + H(+) = L-selenocysteinyl-tRNA(Sec) + phosphate</text>
        <dbReference type="Rhea" id="RHEA:22728"/>
        <dbReference type="Rhea" id="RHEA-COMP:9742"/>
        <dbReference type="Rhea" id="RHEA-COMP:9743"/>
        <dbReference type="ChEBI" id="CHEBI:15378"/>
        <dbReference type="ChEBI" id="CHEBI:16144"/>
        <dbReference type="ChEBI" id="CHEBI:43474"/>
        <dbReference type="ChEBI" id="CHEBI:78533"/>
        <dbReference type="ChEBI" id="CHEBI:78573"/>
        <dbReference type="EC" id="2.9.1.1"/>
    </reaction>
</comment>
<keyword evidence="5 8" id="KW-0648">Protein biosynthesis</keyword>
<evidence type="ECO:0000256" key="3">
    <source>
        <dbReference type="ARBA" id="ARBA00022679"/>
    </source>
</evidence>
<evidence type="ECO:0000256" key="8">
    <source>
        <dbReference type="HAMAP-Rule" id="MF_00423"/>
    </source>
</evidence>
<dbReference type="HAMAP" id="MF_00423">
    <property type="entry name" value="SelA"/>
    <property type="match status" value="1"/>
</dbReference>
<accession>A0A8J2ZWC5</accession>
<dbReference type="PANTHER" id="PTHR32328:SF0">
    <property type="entry name" value="L-SERYL-TRNA(SEC) SELENIUM TRANSFERASE"/>
    <property type="match status" value="1"/>
</dbReference>
<evidence type="ECO:0000256" key="5">
    <source>
        <dbReference type="ARBA" id="ARBA00022917"/>
    </source>
</evidence>
<comment type="cofactor">
    <cofactor evidence="1 8 9">
        <name>pyridoxal 5'-phosphate</name>
        <dbReference type="ChEBI" id="CHEBI:597326"/>
    </cofactor>
</comment>
<evidence type="ECO:0000256" key="4">
    <source>
        <dbReference type="ARBA" id="ARBA00022898"/>
    </source>
</evidence>
<dbReference type="AlphaFoldDB" id="A0A8J2ZWC5"/>
<dbReference type="Gene3D" id="3.90.1150.180">
    <property type="match status" value="1"/>
</dbReference>
<dbReference type="EC" id="2.9.1.1" evidence="8"/>
<comment type="similarity">
    <text evidence="7 8">Belongs to the SelA family.</text>
</comment>
<dbReference type="GO" id="GO:0004125">
    <property type="term" value="F:L-seryl-tRNA(Sec) selenium transferase activity"/>
    <property type="evidence" value="ECO:0007669"/>
    <property type="project" value="UniProtKB-UniRule"/>
</dbReference>
<evidence type="ECO:0000256" key="1">
    <source>
        <dbReference type="ARBA" id="ARBA00001933"/>
    </source>
</evidence>